<dbReference type="SUPFAM" id="SSF53448">
    <property type="entry name" value="Nucleotide-diphospho-sugar transferases"/>
    <property type="match status" value="1"/>
</dbReference>
<dbReference type="PANTHER" id="PTHR22916">
    <property type="entry name" value="GLYCOSYLTRANSFERASE"/>
    <property type="match status" value="1"/>
</dbReference>
<reference evidence="2 3" key="1">
    <citation type="submission" date="2018-06" db="EMBL/GenBank/DDBJ databases">
        <authorList>
            <consortium name="Pathogen Informatics"/>
            <person name="Doyle S."/>
        </authorList>
    </citation>
    <scope>NUCLEOTIDE SEQUENCE [LARGE SCALE GENOMIC DNA]</scope>
    <source>
        <strain evidence="2 3">NCTC12224</strain>
    </source>
</reference>
<keyword evidence="3" id="KW-1185">Reference proteome</keyword>
<name>A0A380KEP4_9STRE</name>
<dbReference type="InterPro" id="IPR029044">
    <property type="entry name" value="Nucleotide-diphossugar_trans"/>
</dbReference>
<organism evidence="2 3">
    <name type="scientific">Streptococcus hyointestinalis</name>
    <dbReference type="NCBI Taxonomy" id="1337"/>
    <lineage>
        <taxon>Bacteria</taxon>
        <taxon>Bacillati</taxon>
        <taxon>Bacillota</taxon>
        <taxon>Bacilli</taxon>
        <taxon>Lactobacillales</taxon>
        <taxon>Streptococcaceae</taxon>
        <taxon>Streptococcus</taxon>
    </lineage>
</organism>
<gene>
    <name evidence="2" type="primary">hyaD_3</name>
    <name evidence="2" type="ORF">NCTC12224_02051</name>
</gene>
<evidence type="ECO:0000313" key="3">
    <source>
        <dbReference type="Proteomes" id="UP000254924"/>
    </source>
</evidence>
<dbReference type="Proteomes" id="UP000254924">
    <property type="component" value="Unassembled WGS sequence"/>
</dbReference>
<dbReference type="PANTHER" id="PTHR22916:SF3">
    <property type="entry name" value="UDP-GLCNAC:BETAGAL BETA-1,3-N-ACETYLGLUCOSAMINYLTRANSFERASE-LIKE PROTEIN 1"/>
    <property type="match status" value="1"/>
</dbReference>
<dbReference type="CDD" id="cd00761">
    <property type="entry name" value="Glyco_tranf_GTA_type"/>
    <property type="match status" value="1"/>
</dbReference>
<dbReference type="Pfam" id="PF00535">
    <property type="entry name" value="Glycos_transf_2"/>
    <property type="match status" value="1"/>
</dbReference>
<dbReference type="EMBL" id="UHFN01000007">
    <property type="protein sequence ID" value="SUN62747.1"/>
    <property type="molecule type" value="Genomic_DNA"/>
</dbReference>
<dbReference type="AlphaFoldDB" id="A0A380KEP4"/>
<proteinExistence type="predicted"/>
<dbReference type="EC" id="2.4.1.212" evidence="2"/>
<dbReference type="Gene3D" id="3.90.550.10">
    <property type="entry name" value="Spore Coat Polysaccharide Biosynthesis Protein SpsA, Chain A"/>
    <property type="match status" value="1"/>
</dbReference>
<protein>
    <submittedName>
        <fullName evidence="2">Glycosyltransferase</fullName>
        <ecNumber evidence="2">2.4.1.212</ecNumber>
    </submittedName>
</protein>
<dbReference type="InterPro" id="IPR001173">
    <property type="entry name" value="Glyco_trans_2-like"/>
</dbReference>
<evidence type="ECO:0000259" key="1">
    <source>
        <dbReference type="Pfam" id="PF00535"/>
    </source>
</evidence>
<evidence type="ECO:0000313" key="2">
    <source>
        <dbReference type="EMBL" id="SUN62747.1"/>
    </source>
</evidence>
<sequence>MKQPAISIIIPVYNAQKHIAKCIDSILEQDFTDFELLLLNDGSKDDSLSILNYYAAIDERVKVVDKENEGVAKTRNRGITLAQGEYIMFVDNDDYINKDYCSTFYSEVSKVYADIVVGGYQRVSDSKVLHQQHLNTTDWAKYMVIAPWAKLYRRAFLVQHNLEFLDYGIGEDVYFNLLAYSFAKKVTVIDYIGYNWYFNTESISNTDHVGFKPNIDILYLFDAILSKQENLDSIQKYYFKRFYIYYLLYSGRSASTSRFVEEHSRVYRYIERKKLQSNLSPFFNKQLKGESLKVRFIVSSFSIMEKCKLIPLFARFYCKG</sequence>
<keyword evidence="2" id="KW-0328">Glycosyltransferase</keyword>
<dbReference type="OrthoDB" id="396512at2"/>
<dbReference type="GO" id="GO:0050501">
    <property type="term" value="F:hyaluronan synthase activity"/>
    <property type="evidence" value="ECO:0007669"/>
    <property type="project" value="UniProtKB-EC"/>
</dbReference>
<accession>A0A380KEP4</accession>
<feature type="domain" description="Glycosyltransferase 2-like" evidence="1">
    <location>
        <begin position="7"/>
        <end position="138"/>
    </location>
</feature>
<keyword evidence="2" id="KW-0808">Transferase</keyword>